<gene>
    <name evidence="2" type="ORF">F8B43_4641</name>
</gene>
<proteinExistence type="predicted"/>
<protein>
    <submittedName>
        <fullName evidence="2">Uncharacterized protein</fullName>
    </submittedName>
</protein>
<dbReference type="Proteomes" id="UP000469949">
    <property type="component" value="Unassembled WGS sequence"/>
</dbReference>
<evidence type="ECO:0000256" key="1">
    <source>
        <dbReference type="SAM" id="MobiDB-lite"/>
    </source>
</evidence>
<evidence type="ECO:0000313" key="3">
    <source>
        <dbReference type="Proteomes" id="UP000469949"/>
    </source>
</evidence>
<dbReference type="AlphaFoldDB" id="A0A833J489"/>
<name>A0A833J489_9HYPH</name>
<dbReference type="EMBL" id="WEKV01000018">
    <property type="protein sequence ID" value="KAB7783347.1"/>
    <property type="molecule type" value="Genomic_DNA"/>
</dbReference>
<feature type="region of interest" description="Disordered" evidence="1">
    <location>
        <begin position="1"/>
        <end position="21"/>
    </location>
</feature>
<accession>A0A833J489</accession>
<reference evidence="2 3" key="1">
    <citation type="submission" date="2019-10" db="EMBL/GenBank/DDBJ databases">
        <title>Draft Genome Sequence of the Caffeine Degrading Methylotroph Methylorubrum populi PINKEL.</title>
        <authorList>
            <person name="Dawson S.C."/>
            <person name="Zhang X."/>
            <person name="Wright M.E."/>
            <person name="Sharma G."/>
            <person name="Langner J.T."/>
            <person name="Ditty J.L."/>
            <person name="Subuyuj G.A."/>
        </authorList>
    </citation>
    <scope>NUCLEOTIDE SEQUENCE [LARGE SCALE GENOMIC DNA]</scope>
    <source>
        <strain evidence="2 3">Pinkel</strain>
    </source>
</reference>
<comment type="caution">
    <text evidence="2">The sequence shown here is derived from an EMBL/GenBank/DDBJ whole genome shotgun (WGS) entry which is preliminary data.</text>
</comment>
<sequence>MTPKERGRVPRAIAMNPPGNGSLPCGNGAFRVRIRMC</sequence>
<organism evidence="2 3">
    <name type="scientific">Methylorubrum populi</name>
    <dbReference type="NCBI Taxonomy" id="223967"/>
    <lineage>
        <taxon>Bacteria</taxon>
        <taxon>Pseudomonadati</taxon>
        <taxon>Pseudomonadota</taxon>
        <taxon>Alphaproteobacteria</taxon>
        <taxon>Hyphomicrobiales</taxon>
        <taxon>Methylobacteriaceae</taxon>
        <taxon>Methylorubrum</taxon>
    </lineage>
</organism>
<evidence type="ECO:0000313" key="2">
    <source>
        <dbReference type="EMBL" id="KAB7783347.1"/>
    </source>
</evidence>